<dbReference type="SUPFAM" id="SSF56219">
    <property type="entry name" value="DNase I-like"/>
    <property type="match status" value="1"/>
</dbReference>
<dbReference type="Proteomes" id="UP000235672">
    <property type="component" value="Unassembled WGS sequence"/>
</dbReference>
<evidence type="ECO:0000256" key="1">
    <source>
        <dbReference type="SAM" id="MobiDB-lite"/>
    </source>
</evidence>
<dbReference type="InterPro" id="IPR046985">
    <property type="entry name" value="IP5"/>
</dbReference>
<gene>
    <name evidence="3" type="ORF">NA56DRAFT_285377</name>
</gene>
<dbReference type="InterPro" id="IPR015943">
    <property type="entry name" value="WD40/YVTN_repeat-like_dom_sf"/>
</dbReference>
<sequence>MEDPPEESLDGSSIKPVSSLRSHFEQMATSKPPTLGLRSLSPQPTGGSVGGSTRDPAIPGSARLEGVAFGEGPRTGRSRENEGADNGLRPPRRDPSNLSLSPTRNLRPRPVSTISTPPPAVTVEPPQSPPKSRQALNLTLSSTPSYLSTDTPLSAVTTTSSPRNFRIPSRPGTPLLEPGKSPKLSASGPPSPPPPRRSGEFRRDNSFINKVPPPINRAEKPKIASKPMALNFRAEATTLEPGPPRLAERSSPFSTPPSSGSNSSPEQELPAPAMPRRPTHATENNIMTVTTFEPPPVHHSVATRRRHQEMNGIGRATVMEEEQRPVLPSRPPAIPEASKPRSIQASMMPPPARPSMDKPRPVVATMESVGPTFAPPPKRVFSSPINQLQAPPRSHGRSMTVDRTSDRTPVEFRAPITSAMPRLDGTSQFDPPPTTAIRSAQPTTQAAVGDYPDPSLSNRRPPHFKQGAHEIFTKYDTRILDVCGEFAVTSGHVTKVFSVLTGETVMSLAHMEATRVMSIMFKPASNVEDEGLRLWIGNNMGEIAEVNVNTAEVLLTNNNAHTRREIIRIYRHLNEIWTLDDAGGFTLWGPDETGTPTLMKSTPTNRLHKTHTFSMVVGDELWHAAGKDIRIYHPTLDNSARFHVQNEPLSQASAGDITSGTTNSSQPDKVYFGHMDGKITIYSRKEYACIGVVNASMYRISSLVSVAGDIWAGFSTGIVYVYDTTQTPWIVKKDWQAHKDPVIKLYADPSSCWTLDRTQVISLGQDNALRIWDGLLQDDWIENQMQSQETDFCDLSSIKALVMTWNAGATTPYHLQHAESDNKFFPDLLKGSDSPDILVFGFQELVDLEDKKTTAKSFFKSKKKDPSEQEHMSHQYRDWRDFLTRSLDDWMPRDELYHLLHTASLVGLFTCIFVKSSLRDRIRNISAAEVKRGMGGMHGNKGALIIRFVLDDTSMCFINCHLAAGQNNTKDRNTDISTILESSILPAERDHSVRQDSYVGGGDGTMILDHEICILNGDLNYRIDAMGRDTVVTAIKNKNLGKLIERDQLLVSKRRNPWFKLRAFHELPITFAPTYKYDVGTDNYDTSDKKRAPAWCDRLMYRGRDRIQQLDYRRHEVRVSDHRPVTGSFQIVIKTISPKRRAMKWEESQKRSAERKEKLLHEAELEYLTNVVGYSVRDSKTLILQKEGR</sequence>
<dbReference type="InterPro" id="IPR036322">
    <property type="entry name" value="WD40_repeat_dom_sf"/>
</dbReference>
<organism evidence="3 4">
    <name type="scientific">Hyaloscypha hepaticicola</name>
    <dbReference type="NCBI Taxonomy" id="2082293"/>
    <lineage>
        <taxon>Eukaryota</taxon>
        <taxon>Fungi</taxon>
        <taxon>Dikarya</taxon>
        <taxon>Ascomycota</taxon>
        <taxon>Pezizomycotina</taxon>
        <taxon>Leotiomycetes</taxon>
        <taxon>Helotiales</taxon>
        <taxon>Hyaloscyphaceae</taxon>
        <taxon>Hyaloscypha</taxon>
    </lineage>
</organism>
<dbReference type="OrthoDB" id="2248459at2759"/>
<feature type="region of interest" description="Disordered" evidence="1">
    <location>
        <begin position="371"/>
        <end position="405"/>
    </location>
</feature>
<evidence type="ECO:0000259" key="2">
    <source>
        <dbReference type="SMART" id="SM00128"/>
    </source>
</evidence>
<dbReference type="InterPro" id="IPR000300">
    <property type="entry name" value="IPPc"/>
</dbReference>
<dbReference type="SMART" id="SM00128">
    <property type="entry name" value="IPPc"/>
    <property type="match status" value="1"/>
</dbReference>
<reference evidence="3 4" key="1">
    <citation type="submission" date="2016-05" db="EMBL/GenBank/DDBJ databases">
        <title>A degradative enzymes factory behind the ericoid mycorrhizal symbiosis.</title>
        <authorList>
            <consortium name="DOE Joint Genome Institute"/>
            <person name="Martino E."/>
            <person name="Morin E."/>
            <person name="Grelet G."/>
            <person name="Kuo A."/>
            <person name="Kohler A."/>
            <person name="Daghino S."/>
            <person name="Barry K."/>
            <person name="Choi C."/>
            <person name="Cichocki N."/>
            <person name="Clum A."/>
            <person name="Copeland A."/>
            <person name="Hainaut M."/>
            <person name="Haridas S."/>
            <person name="Labutti K."/>
            <person name="Lindquist E."/>
            <person name="Lipzen A."/>
            <person name="Khouja H.-R."/>
            <person name="Murat C."/>
            <person name="Ohm R."/>
            <person name="Olson A."/>
            <person name="Spatafora J."/>
            <person name="Veneault-Fourrey C."/>
            <person name="Henrissat B."/>
            <person name="Grigoriev I."/>
            <person name="Martin F."/>
            <person name="Perotto S."/>
        </authorList>
    </citation>
    <scope>NUCLEOTIDE SEQUENCE [LARGE SCALE GENOMIC DNA]</scope>
    <source>
        <strain evidence="3 4">UAMH 7357</strain>
    </source>
</reference>
<feature type="compositionally biased region" description="Low complexity" evidence="1">
    <location>
        <begin position="250"/>
        <end position="265"/>
    </location>
</feature>
<feature type="compositionally biased region" description="Low complexity" evidence="1">
    <location>
        <begin position="136"/>
        <end position="154"/>
    </location>
</feature>
<dbReference type="GO" id="GO:0046856">
    <property type="term" value="P:phosphatidylinositol dephosphorylation"/>
    <property type="evidence" value="ECO:0007669"/>
    <property type="project" value="InterPro"/>
</dbReference>
<dbReference type="InterPro" id="IPR036691">
    <property type="entry name" value="Endo/exonu/phosph_ase_sf"/>
</dbReference>
<feature type="compositionally biased region" description="Polar residues" evidence="1">
    <location>
        <begin position="15"/>
        <end position="32"/>
    </location>
</feature>
<dbReference type="STRING" id="1745343.A0A2J6PSZ3"/>
<evidence type="ECO:0000313" key="3">
    <source>
        <dbReference type="EMBL" id="PMD17056.1"/>
    </source>
</evidence>
<dbReference type="EMBL" id="KZ613502">
    <property type="protein sequence ID" value="PMD17056.1"/>
    <property type="molecule type" value="Genomic_DNA"/>
</dbReference>
<dbReference type="Pfam" id="PF22669">
    <property type="entry name" value="Exo_endo_phos2"/>
    <property type="match status" value="1"/>
</dbReference>
<feature type="compositionally biased region" description="Polar residues" evidence="1">
    <location>
        <begin position="281"/>
        <end position="291"/>
    </location>
</feature>
<dbReference type="Gene3D" id="3.60.10.10">
    <property type="entry name" value="Endonuclease/exonuclease/phosphatase"/>
    <property type="match status" value="1"/>
</dbReference>
<dbReference type="AlphaFoldDB" id="A0A2J6PSZ3"/>
<dbReference type="PANTHER" id="PTHR11200:SF240">
    <property type="entry name" value="INOSITOL POLYPHOSPHATE 5-PHOSPHATASE C9G1.10C-RELATED"/>
    <property type="match status" value="1"/>
</dbReference>
<evidence type="ECO:0000313" key="4">
    <source>
        <dbReference type="Proteomes" id="UP000235672"/>
    </source>
</evidence>
<dbReference type="PANTHER" id="PTHR11200">
    <property type="entry name" value="INOSITOL 5-PHOSPHATASE"/>
    <property type="match status" value="1"/>
</dbReference>
<keyword evidence="4" id="KW-1185">Reference proteome</keyword>
<feature type="region of interest" description="Disordered" evidence="1">
    <location>
        <begin position="1"/>
        <end position="359"/>
    </location>
</feature>
<accession>A0A2J6PSZ3</accession>
<feature type="compositionally biased region" description="Low complexity" evidence="1">
    <location>
        <begin position="178"/>
        <end position="188"/>
    </location>
</feature>
<feature type="domain" description="Inositol polyphosphate-related phosphatase" evidence="2">
    <location>
        <begin position="796"/>
        <end position="1137"/>
    </location>
</feature>
<proteinExistence type="predicted"/>
<dbReference type="GO" id="GO:0004439">
    <property type="term" value="F:phosphatidylinositol-4,5-bisphosphate 5-phosphatase activity"/>
    <property type="evidence" value="ECO:0007669"/>
    <property type="project" value="TreeGrafter"/>
</dbReference>
<dbReference type="Gene3D" id="2.130.10.10">
    <property type="entry name" value="YVTN repeat-like/Quinoprotein amine dehydrogenase"/>
    <property type="match status" value="1"/>
</dbReference>
<dbReference type="FunFam" id="3.60.10.10:FF:000036">
    <property type="entry name" value="Inositol polyphosphate phosphatase, putative"/>
    <property type="match status" value="1"/>
</dbReference>
<protein>
    <submittedName>
        <fullName evidence="3">DNase I-like protein</fullName>
    </submittedName>
</protein>
<dbReference type="SUPFAM" id="SSF50978">
    <property type="entry name" value="WD40 repeat-like"/>
    <property type="match status" value="1"/>
</dbReference>
<name>A0A2J6PSZ3_9HELO</name>